<keyword evidence="2" id="KW-1185">Reference proteome</keyword>
<reference evidence="1 2" key="1">
    <citation type="submission" date="2023-11" db="EMBL/GenBank/DDBJ databases">
        <authorList>
            <person name="Ouyang M.-Y."/>
        </authorList>
    </citation>
    <scope>NUCLEOTIDE SEQUENCE [LARGE SCALE GENOMIC DNA]</scope>
    <source>
        <strain evidence="1 2">OY6</strain>
    </source>
</reference>
<comment type="caution">
    <text evidence="1">The sequence shown here is derived from an EMBL/GenBank/DDBJ whole genome shotgun (WGS) entry which is preliminary data.</text>
</comment>
<dbReference type="EMBL" id="JAXARY010000011">
    <property type="protein sequence ID" value="MDX8128294.1"/>
    <property type="molecule type" value="Genomic_DNA"/>
</dbReference>
<sequence>MSGLGPTAEILSFASSKESIQRKGDPDAAYSLRSSLLNGVAERGFLPLRQRDASLHRPCGLFRSKAPVLGAAYGTKTNPILKAGQNVNKVSFGDFNCAGFRFVSVSSHN</sequence>
<evidence type="ECO:0000313" key="2">
    <source>
        <dbReference type="Proteomes" id="UP001284537"/>
    </source>
</evidence>
<protein>
    <submittedName>
        <fullName evidence="1">Uncharacterized protein</fullName>
    </submittedName>
</protein>
<dbReference type="Proteomes" id="UP001284537">
    <property type="component" value="Unassembled WGS sequence"/>
</dbReference>
<dbReference type="RefSeq" id="WP_319961919.1">
    <property type="nucleotide sequence ID" value="NZ_JAXARY010000011.1"/>
</dbReference>
<gene>
    <name evidence="1" type="ORF">QLH52_13440</name>
</gene>
<evidence type="ECO:0000313" key="1">
    <source>
        <dbReference type="EMBL" id="MDX8128294.1"/>
    </source>
</evidence>
<name>A0ABU4UHT1_9GAMM</name>
<proteinExistence type="predicted"/>
<accession>A0ABU4UHT1</accession>
<organism evidence="1 2">
    <name type="scientific">Methylomonas defluvii</name>
    <dbReference type="NCBI Taxonomy" id="3045149"/>
    <lineage>
        <taxon>Bacteria</taxon>
        <taxon>Pseudomonadati</taxon>
        <taxon>Pseudomonadota</taxon>
        <taxon>Gammaproteobacteria</taxon>
        <taxon>Methylococcales</taxon>
        <taxon>Methylococcaceae</taxon>
        <taxon>Methylomonas</taxon>
    </lineage>
</organism>